<dbReference type="Gene3D" id="3.20.20.70">
    <property type="entry name" value="Aldolase class I"/>
    <property type="match status" value="1"/>
</dbReference>
<sequence>MKINNIYDITDMHKAAKKRLPRVFLDYIDSRSYQQQTVYENEQAFRKIRINQSAFKDCSQRNQTIEIFGFKSSVPFAIAPTGLAVMFWPKGEIALALAAEKLDIAYTMSTMAICSLETVAKEANNHFWFQLYLMKARGFTKSLLERAKACGCQTIFVNADLPVSGIRIVICVMVYQFLLNLELGI</sequence>
<keyword evidence="2" id="KW-0560">Oxidoreductase</keyword>
<feature type="domain" description="FMN hydroxy acid dehydrogenase" evidence="3">
    <location>
        <begin position="1"/>
        <end position="185"/>
    </location>
</feature>
<dbReference type="Pfam" id="PF01070">
    <property type="entry name" value="FMN_dh"/>
    <property type="match status" value="1"/>
</dbReference>
<evidence type="ECO:0000259" key="3">
    <source>
        <dbReference type="PROSITE" id="PS51349"/>
    </source>
</evidence>
<dbReference type="GO" id="GO:0005886">
    <property type="term" value="C:plasma membrane"/>
    <property type="evidence" value="ECO:0007669"/>
    <property type="project" value="TreeGrafter"/>
</dbReference>
<dbReference type="EMBL" id="JOVO01000009">
    <property type="protein sequence ID" value="KFJ41458.1"/>
    <property type="molecule type" value="Genomic_DNA"/>
</dbReference>
<proteinExistence type="predicted"/>
<evidence type="ECO:0000313" key="4">
    <source>
        <dbReference type="EMBL" id="KFJ41458.1"/>
    </source>
</evidence>
<evidence type="ECO:0000256" key="1">
    <source>
        <dbReference type="ARBA" id="ARBA00001917"/>
    </source>
</evidence>
<protein>
    <submittedName>
        <fullName evidence="4">FMN-dependent dehydrogenase family protein</fullName>
    </submittedName>
</protein>
<dbReference type="InterPro" id="IPR037396">
    <property type="entry name" value="FMN_HAD"/>
</dbReference>
<dbReference type="Proteomes" id="UP000028987">
    <property type="component" value="Unassembled WGS sequence"/>
</dbReference>
<evidence type="ECO:0000256" key="2">
    <source>
        <dbReference type="ARBA" id="ARBA00023002"/>
    </source>
</evidence>
<dbReference type="SUPFAM" id="SSF51395">
    <property type="entry name" value="FMN-linked oxidoreductases"/>
    <property type="match status" value="1"/>
</dbReference>
<comment type="caution">
    <text evidence="4">The sequence shown here is derived from an EMBL/GenBank/DDBJ whole genome shotgun (WGS) entry which is preliminary data.</text>
</comment>
<dbReference type="GO" id="GO:0009060">
    <property type="term" value="P:aerobic respiration"/>
    <property type="evidence" value="ECO:0007669"/>
    <property type="project" value="TreeGrafter"/>
</dbReference>
<dbReference type="InterPro" id="IPR013785">
    <property type="entry name" value="Aldolase_TIM"/>
</dbReference>
<comment type="cofactor">
    <cofactor evidence="1">
        <name>FMN</name>
        <dbReference type="ChEBI" id="CHEBI:58210"/>
    </cofactor>
</comment>
<accession>A0AAW3D8W7</accession>
<dbReference type="InterPro" id="IPR000262">
    <property type="entry name" value="FMN-dep_DH"/>
</dbReference>
<dbReference type="PANTHER" id="PTHR10578:SF85">
    <property type="entry name" value="L-LACTATE DEHYDROGENASE"/>
    <property type="match status" value="1"/>
</dbReference>
<reference evidence="4 5" key="1">
    <citation type="submission" date="2014-06" db="EMBL/GenBank/DDBJ databases">
        <authorList>
            <person name="Bishop-Lilly K.A."/>
            <person name="Broomall S.M."/>
            <person name="Chain P.S."/>
            <person name="Chertkov O."/>
            <person name="Coyne S.R."/>
            <person name="Daligault H.E."/>
            <person name="Davenport K.W."/>
            <person name="Erkkila T."/>
            <person name="Frey K.G."/>
            <person name="Gibbons H.S."/>
            <person name="Gu W."/>
            <person name="Jaissle J."/>
            <person name="Johnson S.L."/>
            <person name="Koroleva G.I."/>
            <person name="Ladner J.T."/>
            <person name="Lo C.-C."/>
            <person name="Minogue T.D."/>
            <person name="Munk C."/>
            <person name="Palacios G.F."/>
            <person name="Redden C.L."/>
            <person name="Rosenzweig C.N."/>
            <person name="Scholz M.B."/>
            <person name="Teshima H."/>
            <person name="Xu Y."/>
        </authorList>
    </citation>
    <scope>NUCLEOTIDE SEQUENCE [LARGE SCALE GENOMIC DNA]</scope>
    <source>
        <strain evidence="4 5">FTZ</strain>
    </source>
</reference>
<organism evidence="4 5">
    <name type="scientific">Francisella tularensis</name>
    <dbReference type="NCBI Taxonomy" id="263"/>
    <lineage>
        <taxon>Bacteria</taxon>
        <taxon>Pseudomonadati</taxon>
        <taxon>Pseudomonadota</taxon>
        <taxon>Gammaproteobacteria</taxon>
        <taxon>Thiotrichales</taxon>
        <taxon>Francisellaceae</taxon>
        <taxon>Francisella</taxon>
    </lineage>
</organism>
<dbReference type="GO" id="GO:0004459">
    <property type="term" value="F:L-lactate dehydrogenase (NAD+) activity"/>
    <property type="evidence" value="ECO:0007669"/>
    <property type="project" value="TreeGrafter"/>
</dbReference>
<name>A0AAW3D8W7_FRATU</name>
<gene>
    <name evidence="4" type="ORF">DR87_1115</name>
</gene>
<dbReference type="PROSITE" id="PS51349">
    <property type="entry name" value="FMN_HYDROXY_ACID_DH_2"/>
    <property type="match status" value="1"/>
</dbReference>
<evidence type="ECO:0000313" key="5">
    <source>
        <dbReference type="Proteomes" id="UP000028987"/>
    </source>
</evidence>
<dbReference type="AlphaFoldDB" id="A0AAW3D8W7"/>
<dbReference type="PANTHER" id="PTHR10578">
    <property type="entry name" value="S -2-HYDROXY-ACID OXIDASE-RELATED"/>
    <property type="match status" value="1"/>
</dbReference>